<dbReference type="PANTHER" id="PTHR10903">
    <property type="entry name" value="GTPASE, IMAP FAMILY MEMBER-RELATED"/>
    <property type="match status" value="1"/>
</dbReference>
<dbReference type="AlphaFoldDB" id="A0A3N0XYA2"/>
<dbReference type="Proteomes" id="UP000281406">
    <property type="component" value="Unassembled WGS sequence"/>
</dbReference>
<feature type="region of interest" description="Disordered" evidence="4">
    <location>
        <begin position="317"/>
        <end position="338"/>
    </location>
</feature>
<feature type="compositionally biased region" description="Polar residues" evidence="4">
    <location>
        <begin position="21"/>
        <end position="35"/>
    </location>
</feature>
<name>A0A3N0XYA2_ANAGA</name>
<dbReference type="OrthoDB" id="8954335at2759"/>
<evidence type="ECO:0000256" key="4">
    <source>
        <dbReference type="SAM" id="MobiDB-lite"/>
    </source>
</evidence>
<dbReference type="InterPro" id="IPR006703">
    <property type="entry name" value="G_AIG1"/>
</dbReference>
<evidence type="ECO:0000256" key="2">
    <source>
        <dbReference type="ARBA" id="ARBA00022741"/>
    </source>
</evidence>
<dbReference type="Gene3D" id="3.40.50.300">
    <property type="entry name" value="P-loop containing nucleotide triphosphate hydrolases"/>
    <property type="match status" value="1"/>
</dbReference>
<dbReference type="InterPro" id="IPR027417">
    <property type="entry name" value="P-loop_NTPase"/>
</dbReference>
<keyword evidence="7" id="KW-1185">Reference proteome</keyword>
<dbReference type="GO" id="GO:0005525">
    <property type="term" value="F:GTP binding"/>
    <property type="evidence" value="ECO:0007669"/>
    <property type="project" value="UniProtKB-KW"/>
</dbReference>
<dbReference type="Pfam" id="PF04548">
    <property type="entry name" value="AIG1"/>
    <property type="match status" value="1"/>
</dbReference>
<reference evidence="6 7" key="1">
    <citation type="submission" date="2018-10" db="EMBL/GenBank/DDBJ databases">
        <title>Genome assembly for a Yunnan-Guizhou Plateau 3E fish, Anabarilius grahami (Regan), and its evolutionary and genetic applications.</title>
        <authorList>
            <person name="Jiang W."/>
        </authorList>
    </citation>
    <scope>NUCLEOTIDE SEQUENCE [LARGE SCALE GENOMIC DNA]</scope>
    <source>
        <strain evidence="6">AG-KIZ</strain>
        <tissue evidence="6">Muscle</tissue>
    </source>
</reference>
<proteinExistence type="inferred from homology"/>
<comment type="caution">
    <text evidence="6">The sequence shown here is derived from an EMBL/GenBank/DDBJ whole genome shotgun (WGS) entry which is preliminary data.</text>
</comment>
<dbReference type="EMBL" id="RJVU01057296">
    <property type="protein sequence ID" value="ROK30199.1"/>
    <property type="molecule type" value="Genomic_DNA"/>
</dbReference>
<keyword evidence="2" id="KW-0547">Nucleotide-binding</keyword>
<sequence>MIAATVLPQHKQGPESPGTDADTSSLGKSAGTRTIQMDDAMESETEEKNSKDNVNRADGSVLDKGTCDPVKKEVNEETIHMQSTLVHVTSEDQTEDNEDSGEKGSSSKPDDHVDVSEAPAPCDSDSSLSSSKPNLSVVLFGNSSAIQFGNTNILLGEKQTAEIPSIVPLQRKISEHQVSVINITGLHETDHVDLLIDHLVNENEIHAFIFVVQLSQLTEADKMRLEWLQRVFGDKVLRFVTILCTYEKKEHHETTKEDLKKNPVLKWMMEKCGGRFQTCNMMMDNQSELRDLMNKIELLFNMNQQLCYTVERRETEEPQCSESDDGTPINKGKEPVKTTEKEGQHLVRVESCAHFCCLLLDIAFSS</sequence>
<feature type="compositionally biased region" description="Basic and acidic residues" evidence="4">
    <location>
        <begin position="46"/>
        <end position="55"/>
    </location>
</feature>
<evidence type="ECO:0000259" key="5">
    <source>
        <dbReference type="Pfam" id="PF04548"/>
    </source>
</evidence>
<feature type="region of interest" description="Disordered" evidence="4">
    <location>
        <begin position="1"/>
        <end position="131"/>
    </location>
</feature>
<evidence type="ECO:0000313" key="6">
    <source>
        <dbReference type="EMBL" id="ROK30199.1"/>
    </source>
</evidence>
<gene>
    <name evidence="6" type="ORF">DPX16_0307</name>
</gene>
<keyword evidence="3" id="KW-0342">GTP-binding</keyword>
<feature type="domain" description="AIG1-type G" evidence="5">
    <location>
        <begin position="174"/>
        <end position="316"/>
    </location>
</feature>
<organism evidence="6 7">
    <name type="scientific">Anabarilius grahami</name>
    <name type="common">Kanglang fish</name>
    <name type="synonym">Barilius grahami</name>
    <dbReference type="NCBI Taxonomy" id="495550"/>
    <lineage>
        <taxon>Eukaryota</taxon>
        <taxon>Metazoa</taxon>
        <taxon>Chordata</taxon>
        <taxon>Craniata</taxon>
        <taxon>Vertebrata</taxon>
        <taxon>Euteleostomi</taxon>
        <taxon>Actinopterygii</taxon>
        <taxon>Neopterygii</taxon>
        <taxon>Teleostei</taxon>
        <taxon>Ostariophysi</taxon>
        <taxon>Cypriniformes</taxon>
        <taxon>Xenocyprididae</taxon>
        <taxon>Xenocypridinae</taxon>
        <taxon>Xenocypridinae incertae sedis</taxon>
        <taxon>Anabarilius</taxon>
    </lineage>
</organism>
<dbReference type="PANTHER" id="PTHR10903:SF170">
    <property type="entry name" value="GTPASE IMAP FAMILY MEMBER 7"/>
    <property type="match status" value="1"/>
</dbReference>
<dbReference type="InterPro" id="IPR045058">
    <property type="entry name" value="GIMA/IAN/Toc"/>
</dbReference>
<protein>
    <recommendedName>
        <fullName evidence="5">AIG1-type G domain-containing protein</fullName>
    </recommendedName>
</protein>
<evidence type="ECO:0000256" key="1">
    <source>
        <dbReference type="ARBA" id="ARBA00008535"/>
    </source>
</evidence>
<comment type="similarity">
    <text evidence="1">Belongs to the TRAFAC class TrmE-Era-EngA-EngB-Septin-like GTPase superfamily. AIG1/Toc34/Toc159-like paraseptin GTPase family. IAN subfamily.</text>
</comment>
<evidence type="ECO:0000313" key="7">
    <source>
        <dbReference type="Proteomes" id="UP000281406"/>
    </source>
</evidence>
<feature type="compositionally biased region" description="Basic and acidic residues" evidence="4">
    <location>
        <begin position="65"/>
        <end position="79"/>
    </location>
</feature>
<accession>A0A3N0XYA2</accession>
<evidence type="ECO:0000256" key="3">
    <source>
        <dbReference type="ARBA" id="ARBA00023134"/>
    </source>
</evidence>